<dbReference type="GO" id="GO:0061603">
    <property type="term" value="F:molybdenum cofactor guanylyltransferase activity"/>
    <property type="evidence" value="ECO:0007669"/>
    <property type="project" value="UniProtKB-EC"/>
</dbReference>
<reference evidence="10" key="1">
    <citation type="submission" date="2021-01" db="EMBL/GenBank/DDBJ databases">
        <title>Rhizobium sp. strain KVB221 16S ribosomal RNA gene Genome sequencing and assembly.</title>
        <authorList>
            <person name="Kang M."/>
        </authorList>
    </citation>
    <scope>NUCLEOTIDE SEQUENCE</scope>
    <source>
        <strain evidence="10">KVB221</strain>
    </source>
</reference>
<keyword evidence="1 8" id="KW-0963">Cytoplasm</keyword>
<keyword evidence="10" id="KW-0548">Nucleotidyltransferase</keyword>
<proteinExistence type="inferred from homology"/>
<feature type="binding site" evidence="8">
    <location>
        <position position="101"/>
    </location>
    <ligand>
        <name>GTP</name>
        <dbReference type="ChEBI" id="CHEBI:37565"/>
    </ligand>
</feature>
<evidence type="ECO:0000256" key="2">
    <source>
        <dbReference type="ARBA" id="ARBA00022679"/>
    </source>
</evidence>
<accession>A0A936YRW7</accession>
<dbReference type="PANTHER" id="PTHR19136:SF81">
    <property type="entry name" value="MOLYBDENUM COFACTOR GUANYLYLTRANSFERASE"/>
    <property type="match status" value="1"/>
</dbReference>
<keyword evidence="5 8" id="KW-0460">Magnesium</keyword>
<dbReference type="GO" id="GO:0005737">
    <property type="term" value="C:cytoplasm"/>
    <property type="evidence" value="ECO:0007669"/>
    <property type="project" value="UniProtKB-SubCell"/>
</dbReference>
<comment type="similarity">
    <text evidence="8">Belongs to the MobA family.</text>
</comment>
<comment type="cofactor">
    <cofactor evidence="8">
        <name>Mg(2+)</name>
        <dbReference type="ChEBI" id="CHEBI:18420"/>
    </cofactor>
</comment>
<dbReference type="EC" id="2.7.7.77" evidence="8"/>
<gene>
    <name evidence="8 10" type="primary">mobA</name>
    <name evidence="10" type="ORF">JJB09_13775</name>
</gene>
<name>A0A936YRW7_9HYPH</name>
<comment type="function">
    <text evidence="8">Transfers a GMP moiety from GTP to Mo-molybdopterin (Mo-MPT) cofactor (Moco or molybdenum cofactor) to form Mo-molybdopterin guanine dinucleotide (Mo-MGD) cofactor.</text>
</comment>
<dbReference type="GO" id="GO:0005525">
    <property type="term" value="F:GTP binding"/>
    <property type="evidence" value="ECO:0007669"/>
    <property type="project" value="UniProtKB-UniRule"/>
</dbReference>
<feature type="binding site" evidence="8">
    <location>
        <begin position="10"/>
        <end position="12"/>
    </location>
    <ligand>
        <name>GTP</name>
        <dbReference type="ChEBI" id="CHEBI:37565"/>
    </ligand>
</feature>
<evidence type="ECO:0000256" key="1">
    <source>
        <dbReference type="ARBA" id="ARBA00022490"/>
    </source>
</evidence>
<dbReference type="AlphaFoldDB" id="A0A936YRW7"/>
<protein>
    <recommendedName>
        <fullName evidence="8">Molybdenum cofactor guanylyltransferase</fullName>
        <shortName evidence="8">MoCo guanylyltransferase</shortName>
        <ecNumber evidence="8">2.7.7.77</ecNumber>
    </recommendedName>
    <alternativeName>
        <fullName evidence="8">GTP:molybdopterin guanylyltransferase</fullName>
    </alternativeName>
    <alternativeName>
        <fullName evidence="8">Mo-MPT guanylyltransferase</fullName>
    </alternativeName>
    <alternativeName>
        <fullName evidence="8">Molybdopterin guanylyltransferase</fullName>
    </alternativeName>
    <alternativeName>
        <fullName evidence="8">Molybdopterin-guanine dinucleotide synthase</fullName>
        <shortName evidence="8">MGD synthase</shortName>
    </alternativeName>
</protein>
<evidence type="ECO:0000313" key="11">
    <source>
        <dbReference type="Proteomes" id="UP000633219"/>
    </source>
</evidence>
<dbReference type="RefSeq" id="WP_201659017.1">
    <property type="nucleotide sequence ID" value="NZ_JAEQNC010000007.1"/>
</dbReference>
<dbReference type="SUPFAM" id="SSF53448">
    <property type="entry name" value="Nucleotide-diphospho-sugar transferases"/>
    <property type="match status" value="1"/>
</dbReference>
<evidence type="ECO:0000313" key="10">
    <source>
        <dbReference type="EMBL" id="MBL0373099.1"/>
    </source>
</evidence>
<feature type="binding site" evidence="8">
    <location>
        <position position="22"/>
    </location>
    <ligand>
        <name>GTP</name>
        <dbReference type="ChEBI" id="CHEBI:37565"/>
    </ligand>
</feature>
<dbReference type="GO" id="GO:0046872">
    <property type="term" value="F:metal ion binding"/>
    <property type="evidence" value="ECO:0007669"/>
    <property type="project" value="UniProtKB-KW"/>
</dbReference>
<dbReference type="HAMAP" id="MF_00316">
    <property type="entry name" value="MobA"/>
    <property type="match status" value="1"/>
</dbReference>
<feature type="binding site" evidence="8">
    <location>
        <position position="101"/>
    </location>
    <ligand>
        <name>Mg(2+)</name>
        <dbReference type="ChEBI" id="CHEBI:18420"/>
    </ligand>
</feature>
<dbReference type="InterPro" id="IPR013482">
    <property type="entry name" value="Molybde_CF_guanTrfase"/>
</dbReference>
<sequence length="208" mass="22262">MSATFPGVILSGGKSSRMGEPKALLGFGPARLIDHVAARLRPQVTALALNTNDPRISLAGISSFPDAFSEFPGPLGGIHAALRHSLLAWPDASHVAMAPVDAPFFPMDLVDRFAEALNGRDDVVLASSLGQLHPVTGLWPVAIIDRLAHWLENPPTLKVRAFLDGLTVKTVAFSSLQTSLGEIDPFFNINTPADLAQAREIREIMQPS</sequence>
<keyword evidence="7 8" id="KW-0501">Molybdenum cofactor biosynthesis</keyword>
<dbReference type="GO" id="GO:1902758">
    <property type="term" value="P:bis(molybdopterin guanine dinucleotide)molybdenum biosynthetic process"/>
    <property type="evidence" value="ECO:0007669"/>
    <property type="project" value="TreeGrafter"/>
</dbReference>
<evidence type="ECO:0000256" key="4">
    <source>
        <dbReference type="ARBA" id="ARBA00022741"/>
    </source>
</evidence>
<feature type="binding site" evidence="8">
    <location>
        <position position="66"/>
    </location>
    <ligand>
        <name>GTP</name>
        <dbReference type="ChEBI" id="CHEBI:37565"/>
    </ligand>
</feature>
<comment type="domain">
    <text evidence="8">The N-terminal domain determines nucleotide recognition and specific binding, while the C-terminal domain determines the specific binding to the target protein.</text>
</comment>
<comment type="subcellular location">
    <subcellularLocation>
        <location evidence="8">Cytoplasm</location>
    </subcellularLocation>
</comment>
<comment type="caution">
    <text evidence="10">The sequence shown here is derived from an EMBL/GenBank/DDBJ whole genome shotgun (WGS) entry which is preliminary data.</text>
</comment>
<dbReference type="PANTHER" id="PTHR19136">
    <property type="entry name" value="MOLYBDENUM COFACTOR GUANYLYLTRANSFERASE"/>
    <property type="match status" value="1"/>
</dbReference>
<keyword evidence="6 8" id="KW-0342">GTP-binding</keyword>
<dbReference type="Pfam" id="PF12804">
    <property type="entry name" value="NTP_transf_3"/>
    <property type="match status" value="1"/>
</dbReference>
<evidence type="ECO:0000256" key="3">
    <source>
        <dbReference type="ARBA" id="ARBA00022723"/>
    </source>
</evidence>
<evidence type="ECO:0000256" key="5">
    <source>
        <dbReference type="ARBA" id="ARBA00022842"/>
    </source>
</evidence>
<comment type="catalytic activity">
    <reaction evidence="8">
        <text>Mo-molybdopterin + GTP + H(+) = Mo-molybdopterin guanine dinucleotide + diphosphate</text>
        <dbReference type="Rhea" id="RHEA:34243"/>
        <dbReference type="ChEBI" id="CHEBI:15378"/>
        <dbReference type="ChEBI" id="CHEBI:33019"/>
        <dbReference type="ChEBI" id="CHEBI:37565"/>
        <dbReference type="ChEBI" id="CHEBI:71302"/>
        <dbReference type="ChEBI" id="CHEBI:71310"/>
        <dbReference type="EC" id="2.7.7.77"/>
    </reaction>
</comment>
<keyword evidence="3 8" id="KW-0479">Metal-binding</keyword>
<keyword evidence="2 8" id="KW-0808">Transferase</keyword>
<dbReference type="InterPro" id="IPR025877">
    <property type="entry name" value="MobA-like_NTP_Trfase"/>
</dbReference>
<evidence type="ECO:0000256" key="7">
    <source>
        <dbReference type="ARBA" id="ARBA00023150"/>
    </source>
</evidence>
<organism evidence="10 11">
    <name type="scientific">Rhizobium setariae</name>
    <dbReference type="NCBI Taxonomy" id="2801340"/>
    <lineage>
        <taxon>Bacteria</taxon>
        <taxon>Pseudomonadati</taxon>
        <taxon>Pseudomonadota</taxon>
        <taxon>Alphaproteobacteria</taxon>
        <taxon>Hyphomicrobiales</taxon>
        <taxon>Rhizobiaceae</taxon>
        <taxon>Rhizobium/Agrobacterium group</taxon>
        <taxon>Rhizobium</taxon>
    </lineage>
</organism>
<keyword evidence="11" id="KW-1185">Reference proteome</keyword>
<dbReference type="EMBL" id="JAEQNC010000007">
    <property type="protein sequence ID" value="MBL0373099.1"/>
    <property type="molecule type" value="Genomic_DNA"/>
</dbReference>
<dbReference type="CDD" id="cd02503">
    <property type="entry name" value="MobA"/>
    <property type="match status" value="1"/>
</dbReference>
<dbReference type="NCBIfam" id="TIGR02665">
    <property type="entry name" value="molyb_mobA"/>
    <property type="match status" value="1"/>
</dbReference>
<comment type="subunit">
    <text evidence="8">Monomer.</text>
</comment>
<feature type="domain" description="MobA-like NTP transferase" evidence="9">
    <location>
        <begin position="7"/>
        <end position="153"/>
    </location>
</feature>
<evidence type="ECO:0000256" key="8">
    <source>
        <dbReference type="HAMAP-Rule" id="MF_00316"/>
    </source>
</evidence>
<evidence type="ECO:0000259" key="9">
    <source>
        <dbReference type="Pfam" id="PF12804"/>
    </source>
</evidence>
<dbReference type="InterPro" id="IPR029044">
    <property type="entry name" value="Nucleotide-diphossugar_trans"/>
</dbReference>
<feature type="binding site" evidence="8">
    <location>
        <position position="50"/>
    </location>
    <ligand>
        <name>GTP</name>
        <dbReference type="ChEBI" id="CHEBI:37565"/>
    </ligand>
</feature>
<dbReference type="Gene3D" id="3.90.550.10">
    <property type="entry name" value="Spore Coat Polysaccharide Biosynthesis Protein SpsA, Chain A"/>
    <property type="match status" value="1"/>
</dbReference>
<dbReference type="Proteomes" id="UP000633219">
    <property type="component" value="Unassembled WGS sequence"/>
</dbReference>
<keyword evidence="4 8" id="KW-0547">Nucleotide-binding</keyword>
<evidence type="ECO:0000256" key="6">
    <source>
        <dbReference type="ARBA" id="ARBA00023134"/>
    </source>
</evidence>